<name>C1BR63_CALRO</name>
<feature type="compositionally biased region" description="Basic and acidic residues" evidence="2">
    <location>
        <begin position="254"/>
        <end position="284"/>
    </location>
</feature>
<dbReference type="EMBL" id="BT077092">
    <property type="protein sequence ID" value="ACO11516.1"/>
    <property type="molecule type" value="mRNA"/>
</dbReference>
<dbReference type="InterPro" id="IPR004882">
    <property type="entry name" value="Luc7-rel"/>
</dbReference>
<reference evidence="3" key="1">
    <citation type="submission" date="2009-03" db="EMBL/GenBank/DDBJ databases">
        <title>Caligus rogercresseyi ESTs and full-length cDNAs.</title>
        <authorList>
            <person name="Yasuike M."/>
            <person name="von Schalburg K."/>
            <person name="Cooper G."/>
            <person name="Leong J."/>
            <person name="Jones S.R.M."/>
            <person name="Koop B.F."/>
        </authorList>
    </citation>
    <scope>NUCLEOTIDE SEQUENCE</scope>
    <source>
        <tissue evidence="3">Whole body</tissue>
    </source>
</reference>
<organism evidence="3">
    <name type="scientific">Caligus rogercresseyi</name>
    <name type="common">Sea louse</name>
    <dbReference type="NCBI Taxonomy" id="217165"/>
    <lineage>
        <taxon>Eukaryota</taxon>
        <taxon>Metazoa</taxon>
        <taxon>Ecdysozoa</taxon>
        <taxon>Arthropoda</taxon>
        <taxon>Crustacea</taxon>
        <taxon>Multicrustacea</taxon>
        <taxon>Hexanauplia</taxon>
        <taxon>Copepoda</taxon>
        <taxon>Siphonostomatoida</taxon>
        <taxon>Caligidae</taxon>
        <taxon>Caligus</taxon>
    </lineage>
</organism>
<dbReference type="GO" id="GO:0006376">
    <property type="term" value="P:mRNA splice site recognition"/>
    <property type="evidence" value="ECO:0007669"/>
    <property type="project" value="InterPro"/>
</dbReference>
<gene>
    <name evidence="3" type="primary">CROP</name>
</gene>
<evidence type="ECO:0000256" key="2">
    <source>
        <dbReference type="SAM" id="MobiDB-lite"/>
    </source>
</evidence>
<feature type="compositionally biased region" description="Basic residues" evidence="2">
    <location>
        <begin position="318"/>
        <end position="336"/>
    </location>
</feature>
<comment type="similarity">
    <text evidence="1">Belongs to the Luc7 family.</text>
</comment>
<evidence type="ECO:0000256" key="1">
    <source>
        <dbReference type="ARBA" id="ARBA00005655"/>
    </source>
</evidence>
<evidence type="ECO:0000313" key="3">
    <source>
        <dbReference type="EMBL" id="ACO11516.1"/>
    </source>
</evidence>
<dbReference type="PANTHER" id="PTHR12375">
    <property type="entry name" value="RNA-BINDING PROTEIN LUC7-RELATED"/>
    <property type="match status" value="1"/>
</dbReference>
<sequence length="349" mass="40803">MATSQIASMLDELMGRNRNVGPKESVREIHWSDSEVCRYHLVQFCPHELFTNTKADLGPCSKLHDEELKAQFLSASPEHYKKAQYVDDFLRFCARMLHELASRIKKAKERLSLTQREQQEQGEPEEELFLGGVLRGNTQEAKERRHQIEVLSSRINGLVEEAEAKGISGEVEEAQGLLKLTDSLRQERDALRHAALPSEPSSLSNSIMLQQKAMEVCDVCGAFLIVGDAQQRIDDHLLGKQHMGYARLRAATDKITEDRRKMREGREKERKKQREEERKKEKSPPRSSRKKRDRRSRSRKRSKSRKRSRSREKQSRSRERRSRSRNSRQRHVRKRNVSRDKRSPSRRKD</sequence>
<dbReference type="Pfam" id="PF03194">
    <property type="entry name" value="LUC7"/>
    <property type="match status" value="1"/>
</dbReference>
<dbReference type="AlphaFoldDB" id="C1BR63"/>
<protein>
    <submittedName>
        <fullName evidence="3">Cisplatin resistance-associated overexpressed protein</fullName>
    </submittedName>
</protein>
<dbReference type="GO" id="GO:0005685">
    <property type="term" value="C:U1 snRNP"/>
    <property type="evidence" value="ECO:0007669"/>
    <property type="project" value="InterPro"/>
</dbReference>
<feature type="region of interest" description="Disordered" evidence="2">
    <location>
        <begin position="254"/>
        <end position="349"/>
    </location>
</feature>
<dbReference type="GO" id="GO:0003729">
    <property type="term" value="F:mRNA binding"/>
    <property type="evidence" value="ECO:0007669"/>
    <property type="project" value="InterPro"/>
</dbReference>
<proteinExistence type="evidence at transcript level"/>
<accession>C1BR63</accession>
<feature type="compositionally biased region" description="Basic residues" evidence="2">
    <location>
        <begin position="287"/>
        <end position="310"/>
    </location>
</feature>